<sequence length="69" mass="7257">MKRLLLSATLALAPVAGHAAEGERVQVKGEIIDTWCYYSGVMGGLTLLSARRITPVRSGVQQGASLLAC</sequence>
<accession>A0ABZ2TF61</accession>
<reference evidence="2 3" key="1">
    <citation type="submission" date="2024-02" db="EMBL/GenBank/DDBJ databases">
        <title>Roseovarius strain W115 nov., isolated from a marine algae.</title>
        <authorList>
            <person name="Lee M.W."/>
            <person name="Lee J.K."/>
            <person name="Kim J.M."/>
            <person name="Choi D.G."/>
            <person name="Baek J.H."/>
            <person name="Bayburt H."/>
            <person name="Jung J.J."/>
            <person name="Han D.M."/>
            <person name="Jeon C.O."/>
        </authorList>
    </citation>
    <scope>NUCLEOTIDE SEQUENCE [LARGE SCALE GENOMIC DNA]</scope>
    <source>
        <strain evidence="2 3">W115</strain>
    </source>
</reference>
<dbReference type="RefSeq" id="WP_317055043.1">
    <property type="nucleotide sequence ID" value="NZ_CP146606.1"/>
</dbReference>
<keyword evidence="1" id="KW-0732">Signal</keyword>
<protein>
    <submittedName>
        <fullName evidence="2">Uncharacterized protein</fullName>
    </submittedName>
</protein>
<gene>
    <name evidence="2" type="ORF">RZS32_000280</name>
</gene>
<dbReference type="EMBL" id="CP146606">
    <property type="protein sequence ID" value="WYK18357.1"/>
    <property type="molecule type" value="Genomic_DNA"/>
</dbReference>
<evidence type="ECO:0000313" key="3">
    <source>
        <dbReference type="Proteomes" id="UP001281305"/>
    </source>
</evidence>
<name>A0ABZ2TF61_9RHOB</name>
<feature type="chain" id="PRO_5045428138" evidence="1">
    <location>
        <begin position="20"/>
        <end position="69"/>
    </location>
</feature>
<evidence type="ECO:0000313" key="2">
    <source>
        <dbReference type="EMBL" id="WYK18357.1"/>
    </source>
</evidence>
<proteinExistence type="predicted"/>
<keyword evidence="3" id="KW-1185">Reference proteome</keyword>
<evidence type="ECO:0000256" key="1">
    <source>
        <dbReference type="SAM" id="SignalP"/>
    </source>
</evidence>
<organism evidence="2 3">
    <name type="scientific">Roseovarius rhodophyticola</name>
    <dbReference type="NCBI Taxonomy" id="3080827"/>
    <lineage>
        <taxon>Bacteria</taxon>
        <taxon>Pseudomonadati</taxon>
        <taxon>Pseudomonadota</taxon>
        <taxon>Alphaproteobacteria</taxon>
        <taxon>Rhodobacterales</taxon>
        <taxon>Roseobacteraceae</taxon>
        <taxon>Roseovarius</taxon>
    </lineage>
</organism>
<dbReference type="Proteomes" id="UP001281305">
    <property type="component" value="Chromosome"/>
</dbReference>
<feature type="signal peptide" evidence="1">
    <location>
        <begin position="1"/>
        <end position="19"/>
    </location>
</feature>